<dbReference type="InterPro" id="IPR011990">
    <property type="entry name" value="TPR-like_helical_dom_sf"/>
</dbReference>
<dbReference type="OrthoDB" id="430595at2759"/>
<feature type="transmembrane region" description="Helical" evidence="3">
    <location>
        <begin position="1053"/>
        <end position="1073"/>
    </location>
</feature>
<dbReference type="NCBIfam" id="TIGR00756">
    <property type="entry name" value="PPR"/>
    <property type="match status" value="3"/>
</dbReference>
<dbReference type="Gene3D" id="2.130.10.10">
    <property type="entry name" value="YVTN repeat-like/Quinoprotein amine dehydrogenase"/>
    <property type="match status" value="1"/>
</dbReference>
<feature type="transmembrane region" description="Helical" evidence="3">
    <location>
        <begin position="1572"/>
        <end position="1591"/>
    </location>
</feature>
<dbReference type="SUPFAM" id="SSF50978">
    <property type="entry name" value="WD40 repeat-like"/>
    <property type="match status" value="1"/>
</dbReference>
<dbReference type="SUPFAM" id="SSF81901">
    <property type="entry name" value="HCP-like"/>
    <property type="match status" value="1"/>
</dbReference>
<dbReference type="Proteomes" id="UP001152797">
    <property type="component" value="Unassembled WGS sequence"/>
</dbReference>
<feature type="transmembrane region" description="Helical" evidence="3">
    <location>
        <begin position="951"/>
        <end position="969"/>
    </location>
</feature>
<feature type="repeat" description="PPR" evidence="2">
    <location>
        <begin position="416"/>
        <end position="450"/>
    </location>
</feature>
<reference evidence="4" key="1">
    <citation type="submission" date="2022-10" db="EMBL/GenBank/DDBJ databases">
        <authorList>
            <person name="Chen Y."/>
            <person name="Dougan E. K."/>
            <person name="Chan C."/>
            <person name="Rhodes N."/>
            <person name="Thang M."/>
        </authorList>
    </citation>
    <scope>NUCLEOTIDE SEQUENCE</scope>
</reference>
<gene>
    <name evidence="4" type="ORF">C1SCF055_LOCUS22670</name>
</gene>
<dbReference type="PANTHER" id="PTHR47447">
    <property type="entry name" value="OS03G0856100 PROTEIN"/>
    <property type="match status" value="1"/>
</dbReference>
<comment type="caution">
    <text evidence="4">The sequence shown here is derived from an EMBL/GenBank/DDBJ whole genome shotgun (WGS) entry which is preliminary data.</text>
</comment>
<dbReference type="Pfam" id="PF13041">
    <property type="entry name" value="PPR_2"/>
    <property type="match status" value="1"/>
</dbReference>
<keyword evidence="3" id="KW-0472">Membrane</keyword>
<keyword evidence="7" id="KW-1185">Reference proteome</keyword>
<feature type="repeat" description="PPR" evidence="2">
    <location>
        <begin position="381"/>
        <end position="415"/>
    </location>
</feature>
<organism evidence="4">
    <name type="scientific">Cladocopium goreaui</name>
    <dbReference type="NCBI Taxonomy" id="2562237"/>
    <lineage>
        <taxon>Eukaryota</taxon>
        <taxon>Sar</taxon>
        <taxon>Alveolata</taxon>
        <taxon>Dinophyceae</taxon>
        <taxon>Suessiales</taxon>
        <taxon>Symbiodiniaceae</taxon>
        <taxon>Cladocopium</taxon>
    </lineage>
</organism>
<dbReference type="EMBL" id="CAMXCT010002168">
    <property type="protein sequence ID" value="CAI3996173.1"/>
    <property type="molecule type" value="Genomic_DNA"/>
</dbReference>
<dbReference type="PANTHER" id="PTHR47447:SF17">
    <property type="entry name" value="OS12G0638900 PROTEIN"/>
    <property type="match status" value="1"/>
</dbReference>
<feature type="repeat" description="PPR" evidence="2">
    <location>
        <begin position="310"/>
        <end position="344"/>
    </location>
</feature>
<protein>
    <submittedName>
        <fullName evidence="6">Mannosyl-oligosaccharide 1,2-alpha-mannosidase MNS3</fullName>
    </submittedName>
</protein>
<evidence type="ECO:0000313" key="6">
    <source>
        <dbReference type="EMBL" id="CAL4783485.1"/>
    </source>
</evidence>
<dbReference type="EMBL" id="CAMXCT030002168">
    <property type="protein sequence ID" value="CAL4783485.1"/>
    <property type="molecule type" value="Genomic_DNA"/>
</dbReference>
<feature type="transmembrane region" description="Helical" evidence="3">
    <location>
        <begin position="1471"/>
        <end position="1489"/>
    </location>
</feature>
<evidence type="ECO:0000256" key="1">
    <source>
        <dbReference type="ARBA" id="ARBA00022737"/>
    </source>
</evidence>
<proteinExistence type="predicted"/>
<feature type="transmembrane region" description="Helical" evidence="3">
    <location>
        <begin position="1170"/>
        <end position="1191"/>
    </location>
</feature>
<feature type="transmembrane region" description="Helical" evidence="3">
    <location>
        <begin position="1268"/>
        <end position="1288"/>
    </location>
</feature>
<reference evidence="5" key="2">
    <citation type="submission" date="2024-04" db="EMBL/GenBank/DDBJ databases">
        <authorList>
            <person name="Chen Y."/>
            <person name="Shah S."/>
            <person name="Dougan E. K."/>
            <person name="Thang M."/>
            <person name="Chan C."/>
        </authorList>
    </citation>
    <scope>NUCLEOTIDE SEQUENCE [LARGE SCALE GENOMIC DNA]</scope>
</reference>
<evidence type="ECO:0000313" key="5">
    <source>
        <dbReference type="EMBL" id="CAL1149548.1"/>
    </source>
</evidence>
<dbReference type="InterPro" id="IPR002885">
    <property type="entry name" value="PPR_rpt"/>
</dbReference>
<dbReference type="Gene3D" id="1.25.40.10">
    <property type="entry name" value="Tetratricopeptide repeat domain"/>
    <property type="match status" value="3"/>
</dbReference>
<keyword evidence="3" id="KW-1133">Transmembrane helix</keyword>
<evidence type="ECO:0000256" key="3">
    <source>
        <dbReference type="SAM" id="Phobius"/>
    </source>
</evidence>
<feature type="transmembrane region" description="Helical" evidence="3">
    <location>
        <begin position="1429"/>
        <end position="1451"/>
    </location>
</feature>
<accession>A0A9P1CSJ4</accession>
<evidence type="ECO:0000313" key="7">
    <source>
        <dbReference type="Proteomes" id="UP001152797"/>
    </source>
</evidence>
<feature type="transmembrane region" description="Helical" evidence="3">
    <location>
        <begin position="1597"/>
        <end position="1621"/>
    </location>
</feature>
<dbReference type="InterPro" id="IPR015943">
    <property type="entry name" value="WD40/YVTN_repeat-like_dom_sf"/>
</dbReference>
<feature type="transmembrane region" description="Helical" evidence="3">
    <location>
        <begin position="1006"/>
        <end position="1023"/>
    </location>
</feature>
<evidence type="ECO:0000313" key="4">
    <source>
        <dbReference type="EMBL" id="CAI3996173.1"/>
    </source>
</evidence>
<dbReference type="Pfam" id="PF01535">
    <property type="entry name" value="PPR"/>
    <property type="match status" value="3"/>
</dbReference>
<dbReference type="EMBL" id="CAMXCT020002168">
    <property type="protein sequence ID" value="CAL1149548.1"/>
    <property type="molecule type" value="Genomic_DNA"/>
</dbReference>
<sequence length="1666" mass="184315">MHCLDVVARVVRQLREAEFHCAEKEFLRLARHELSSASTQSLIAACADVDVTRASGWLQVLRKNGRQISPKSFQLVVDALIKEVRMVEAEELVLKMLECPISVISGGLVALFRQLELERIEELLLKLRQVGSRHWIFGLSVLLRSERHISCIEDVEVWMQRAIDAKVPLEGNLFNSCITALARLGHPVLAEKWLKRMVCHAAPDPNSIATVISAYKTAKKRPVDNYLQRIKAKELHLDVCAFNQIIKSCVHLEDVDDAHRWLHLATEICDGPSLDSLWYSTVIGLSLRVGKAEIAERWITFQVERGFTKDPSSFNAVITCHARQGTFQAAERLVRFMCEQGVEPDLVTLGAAVHSCARGNRPRKAEEMFQMIVQRGHTRPDVVAFNALIDAWVRAEDVQRAEEWLRQMLEAQVEPSVVSYSSILHAYAKQGNIEAAEKVMQQMKEKKLETLINACVKAGDIPRAEKCGTKEAIEIVNGFGGGAVLYVFDLRKAEADGFNGAELVAQRQETVLKSLAGISDLGLAVGLVNRSVNLYRISDLLSTQQPYKRLTVVKSFPTKLGFVHGAYLAVGTAENQVETFGLKRLLRSKSRGQASMIIPIESRVVDFLELPGQGLAVAGLQHVHFFSASATQLTSSRHTSFASLSFCMESAGVRGRILGFQPLSQQRVMVALPDCLVLCKLELPNANVYRYAGNFLLPDSSHTNFMALSFASLEIPQANLLAVGGCGQNLVLHNLSDATTVRETNYTTHLRTTLMVQALASHGTTLMAGTQNHVYVWTTEDFRQWTRVDRILHHGNCWDLAYLGNDLWAAASEMEVVTLYHFDGALKALKTLGVKGPAYALSPLSGSLLVVTDFYLHLFQAEALDPALPLNFSAAELPVNGVNSPPPANSISIVGNAILVGLELYRPRNPDAECAQGTYSPPGAFECRLCPDGWTSFGAAGSCSYPNGDTLLFMIKLLFLALLVFVWMVPQLLRRLMKMSNVSVFAEAPDGVHTPTEKVASQAKQLLKAAAPYALVLAFPVYAGLSPGRLLALAPLGSALLAAWPAKPSTARAGLICLAASSFVCSVSLAVFLCQVCGVLRFANLAISGCNAYFTLQIRRWLNNSFVDTQDGIRANTAGVRVIIMLSAVLYFSSGCLVVLNLSQHHGHDFSQVWTPLGVAEPSDTFLPTYLLAVSTALSMVALGFAANACLEAEELHQPSLWARDEKVPPAKLPRRCRVPWLLRLSSWCKSWRFRHFLFLASALYDSYTFYRGLQTSKKALSSQMYDFAAILFFALFTASINAMALLLDQFRMRLPELGDRNFRLSSLCKCILLFLKLRVLKVPLVVFAHMDSTWLTEYSGYIREKDERIPIWMCSDTLSCPFRCRDDLAGNCTYTSQPVYLGCFCQYSTAGIPVVSDRFVVFGNCLISACIIALLTNSRMRTRGLFRFPDLSLFALGCVTFLPTAFIAINTVYLSVPQLARMHLDSWSDFLVLTVPALIFVVMANEMARRIETAWKFRFLGHEERVKLRSSEGQWQVVDGAPHLLGARVEALDGEGRSLLRTGSAVTVQGPAVLFFKNPHRYGSLWVSSGFRALTPLAHLSTLLAIYQVWQRLFQGVIFVDVLILLVLSGASGVLNFTLMDEEVVSLSIRRPSRTRSSLTTQILFDDAKDDSRTGSGRSVELQPA</sequence>
<feature type="transmembrane region" description="Helical" evidence="3">
    <location>
        <begin position="1118"/>
        <end position="1140"/>
    </location>
</feature>
<dbReference type="PROSITE" id="PS51375">
    <property type="entry name" value="PPR"/>
    <property type="match status" value="4"/>
</dbReference>
<keyword evidence="1" id="KW-0677">Repeat</keyword>
<keyword evidence="3" id="KW-0812">Transmembrane</keyword>
<feature type="repeat" description="PPR" evidence="2">
    <location>
        <begin position="345"/>
        <end position="379"/>
    </location>
</feature>
<dbReference type="InterPro" id="IPR036322">
    <property type="entry name" value="WD40_repeat_dom_sf"/>
</dbReference>
<feature type="transmembrane region" description="Helical" evidence="3">
    <location>
        <begin position="1400"/>
        <end position="1417"/>
    </location>
</feature>
<evidence type="ECO:0000256" key="2">
    <source>
        <dbReference type="PROSITE-ProRule" id="PRU00708"/>
    </source>
</evidence>
<name>A0A9P1CSJ4_9DINO</name>